<accession>A0AAW1N5R9</accession>
<evidence type="ECO:0000313" key="1">
    <source>
        <dbReference type="EMBL" id="KAK9753738.1"/>
    </source>
</evidence>
<comment type="caution">
    <text evidence="1">The sequence shown here is derived from an EMBL/GenBank/DDBJ whole genome shotgun (WGS) entry which is preliminary data.</text>
</comment>
<gene>
    <name evidence="1" type="ORF">QE152_g1808</name>
</gene>
<dbReference type="EMBL" id="JASPKY010000011">
    <property type="protein sequence ID" value="KAK9753738.1"/>
    <property type="molecule type" value="Genomic_DNA"/>
</dbReference>
<protein>
    <submittedName>
        <fullName evidence="1">Uncharacterized protein</fullName>
    </submittedName>
</protein>
<reference evidence="1 2" key="1">
    <citation type="journal article" date="2024" name="BMC Genomics">
        <title>De novo assembly and annotation of Popillia japonica's genome with initial clues to its potential as an invasive pest.</title>
        <authorList>
            <person name="Cucini C."/>
            <person name="Boschi S."/>
            <person name="Funari R."/>
            <person name="Cardaioli E."/>
            <person name="Iannotti N."/>
            <person name="Marturano G."/>
            <person name="Paoli F."/>
            <person name="Bruttini M."/>
            <person name="Carapelli A."/>
            <person name="Frati F."/>
            <person name="Nardi F."/>
        </authorList>
    </citation>
    <scope>NUCLEOTIDE SEQUENCE [LARGE SCALE GENOMIC DNA]</scope>
    <source>
        <strain evidence="1">DMR45628</strain>
    </source>
</reference>
<organism evidence="1 2">
    <name type="scientific">Popillia japonica</name>
    <name type="common">Japanese beetle</name>
    <dbReference type="NCBI Taxonomy" id="7064"/>
    <lineage>
        <taxon>Eukaryota</taxon>
        <taxon>Metazoa</taxon>
        <taxon>Ecdysozoa</taxon>
        <taxon>Arthropoda</taxon>
        <taxon>Hexapoda</taxon>
        <taxon>Insecta</taxon>
        <taxon>Pterygota</taxon>
        <taxon>Neoptera</taxon>
        <taxon>Endopterygota</taxon>
        <taxon>Coleoptera</taxon>
        <taxon>Polyphaga</taxon>
        <taxon>Scarabaeiformia</taxon>
        <taxon>Scarabaeidae</taxon>
        <taxon>Rutelinae</taxon>
        <taxon>Popillia</taxon>
    </lineage>
</organism>
<dbReference type="AlphaFoldDB" id="A0AAW1N5R9"/>
<sequence length="69" mass="7794">MFFLGMWSPYHLYGNRFKTDKEVGLYVNVLEDLPNSQQAFSLGNPGRIKKVSVDLAAIRGTLNCTLDSR</sequence>
<keyword evidence="2" id="KW-1185">Reference proteome</keyword>
<dbReference type="Proteomes" id="UP001458880">
    <property type="component" value="Unassembled WGS sequence"/>
</dbReference>
<proteinExistence type="predicted"/>
<evidence type="ECO:0000313" key="2">
    <source>
        <dbReference type="Proteomes" id="UP001458880"/>
    </source>
</evidence>
<name>A0AAW1N5R9_POPJA</name>